<keyword evidence="1" id="KW-1133">Transmembrane helix</keyword>
<dbReference type="PANTHER" id="PTHR32176">
    <property type="entry name" value="XYLOSE ISOMERASE"/>
    <property type="match status" value="1"/>
</dbReference>
<reference evidence="2" key="1">
    <citation type="journal article" date="2017" name="Nature">
        <title>The genome of Chenopodium quinoa.</title>
        <authorList>
            <person name="Jarvis D.E."/>
            <person name="Ho Y.S."/>
            <person name="Lightfoot D.J."/>
            <person name="Schmoeckel S.M."/>
            <person name="Li B."/>
            <person name="Borm T.J.A."/>
            <person name="Ohyanagi H."/>
            <person name="Mineta K."/>
            <person name="Michell C.T."/>
            <person name="Saber N."/>
            <person name="Kharbatia N.M."/>
            <person name="Rupper R.R."/>
            <person name="Sharp A.R."/>
            <person name="Dally N."/>
            <person name="Boughton B.A."/>
            <person name="Woo Y.H."/>
            <person name="Gao G."/>
            <person name="Schijlen E.G.W.M."/>
            <person name="Guo X."/>
            <person name="Momin A.A."/>
            <person name="Negrao S."/>
            <person name="Al-Babili S."/>
            <person name="Gehring C."/>
            <person name="Roessner U."/>
            <person name="Jung C."/>
            <person name="Murphy K."/>
            <person name="Arold S.T."/>
            <person name="Gojobori T."/>
            <person name="van der Linden C.G."/>
            <person name="van Loo E.N."/>
            <person name="Jellen E.N."/>
            <person name="Maughan P.J."/>
            <person name="Tester M."/>
        </authorList>
    </citation>
    <scope>NUCLEOTIDE SEQUENCE [LARGE SCALE GENOMIC DNA]</scope>
    <source>
        <strain evidence="2">cv. PI 614886</strain>
    </source>
</reference>
<keyword evidence="1" id="KW-0472">Membrane</keyword>
<dbReference type="Proteomes" id="UP000596660">
    <property type="component" value="Unplaced"/>
</dbReference>
<name>A0A803M2J3_CHEQI</name>
<protein>
    <submittedName>
        <fullName evidence="2">Uncharacterized protein</fullName>
    </submittedName>
</protein>
<dbReference type="GO" id="GO:0004620">
    <property type="term" value="F:phospholipase activity"/>
    <property type="evidence" value="ECO:0007669"/>
    <property type="project" value="TreeGrafter"/>
</dbReference>
<dbReference type="PANTHER" id="PTHR32176:SF109">
    <property type="entry name" value="PATATIN-LIKE PROTEIN 2"/>
    <property type="match status" value="1"/>
</dbReference>
<organism evidence="2 3">
    <name type="scientific">Chenopodium quinoa</name>
    <name type="common">Quinoa</name>
    <dbReference type="NCBI Taxonomy" id="63459"/>
    <lineage>
        <taxon>Eukaryota</taxon>
        <taxon>Viridiplantae</taxon>
        <taxon>Streptophyta</taxon>
        <taxon>Embryophyta</taxon>
        <taxon>Tracheophyta</taxon>
        <taxon>Spermatophyta</taxon>
        <taxon>Magnoliopsida</taxon>
        <taxon>eudicotyledons</taxon>
        <taxon>Gunneridae</taxon>
        <taxon>Pentapetalae</taxon>
        <taxon>Caryophyllales</taxon>
        <taxon>Chenopodiaceae</taxon>
        <taxon>Chenopodioideae</taxon>
        <taxon>Atripliceae</taxon>
        <taxon>Chenopodium</taxon>
    </lineage>
</organism>
<dbReference type="EnsemblPlants" id="AUR62022441-RA">
    <property type="protein sequence ID" value="AUR62022441-RA:cds"/>
    <property type="gene ID" value="AUR62022441"/>
</dbReference>
<keyword evidence="1" id="KW-0812">Transmembrane</keyword>
<dbReference type="Gramene" id="AUR62022441-RA">
    <property type="protein sequence ID" value="AUR62022441-RA:cds"/>
    <property type="gene ID" value="AUR62022441"/>
</dbReference>
<sequence length="217" mass="23744">MEAGVVGVDFGDGNKQRTRGSVQWRQKQGVAAAAWPAGGGGGCGLGRRRFPVGAKLGRRREEDDTLTGDLASVDISTEENLVNLVRTGEELLKKPISKVNLATGVCEPTSQHTNEEILKRIAEILSKERRLHTLHKITSRARTRSFQPAATAVVPAPNSLKGYLVHVTYVILLFLFGYILIKYVIVKTLIIVTGLPNPYRTERLTVAMDTMGPRPTT</sequence>
<evidence type="ECO:0000256" key="1">
    <source>
        <dbReference type="SAM" id="Phobius"/>
    </source>
</evidence>
<dbReference type="Gene3D" id="3.40.1090.10">
    <property type="entry name" value="Cytosolic phospholipase A2 catalytic domain"/>
    <property type="match status" value="1"/>
</dbReference>
<proteinExistence type="predicted"/>
<evidence type="ECO:0000313" key="2">
    <source>
        <dbReference type="EnsemblPlants" id="AUR62022441-RA:cds"/>
    </source>
</evidence>
<dbReference type="GO" id="GO:0047372">
    <property type="term" value="F:monoacylglycerol lipase activity"/>
    <property type="evidence" value="ECO:0007669"/>
    <property type="project" value="TreeGrafter"/>
</dbReference>
<feature type="transmembrane region" description="Helical" evidence="1">
    <location>
        <begin position="163"/>
        <end position="181"/>
    </location>
</feature>
<reference evidence="2" key="2">
    <citation type="submission" date="2021-03" db="UniProtKB">
        <authorList>
            <consortium name="EnsemblPlants"/>
        </authorList>
    </citation>
    <scope>IDENTIFICATION</scope>
</reference>
<accession>A0A803M2J3</accession>
<evidence type="ECO:0000313" key="3">
    <source>
        <dbReference type="Proteomes" id="UP000596660"/>
    </source>
</evidence>
<dbReference type="AlphaFoldDB" id="A0A803M2J3"/>
<keyword evidence="3" id="KW-1185">Reference proteome</keyword>